<evidence type="ECO:0000313" key="3">
    <source>
        <dbReference type="Proteomes" id="UP001189429"/>
    </source>
</evidence>
<organism evidence="2 3">
    <name type="scientific">Prorocentrum cordatum</name>
    <dbReference type="NCBI Taxonomy" id="2364126"/>
    <lineage>
        <taxon>Eukaryota</taxon>
        <taxon>Sar</taxon>
        <taxon>Alveolata</taxon>
        <taxon>Dinophyceae</taxon>
        <taxon>Prorocentrales</taxon>
        <taxon>Prorocentraceae</taxon>
        <taxon>Prorocentrum</taxon>
    </lineage>
</organism>
<dbReference type="EMBL" id="CAUYUJ010015077">
    <property type="protein sequence ID" value="CAK0849642.1"/>
    <property type="molecule type" value="Genomic_DNA"/>
</dbReference>
<sequence>MSSTTYVSAKKTGLANALNVPVSDVEITGFAISTHPDRFPAAVRQLSRDSHVTVTTSFTVEIVGSKSAASLTAAIAAMSATIEAETNEAMAASDWSTEPVITVAPTLTAPSVGAAGSTAGVTLAPTPVPVIIGASMGAVAGTGDPHLQNIFGERFDLMLAGRHLLVQIPRGARTEVSLLRVEAEAQRLGELCTDMYFQEVNLTGKWADEKQAGGLRYRASEAVTEDPKWVQFGRVDLKVAHGRTLAGIRYLNVYAKHLNQAGFSVGGLLGADDHSKEATTPEGCRHRRMSLWQTKDDPSTAAVSTMEPSWASLA</sequence>
<feature type="region of interest" description="Disordered" evidence="1">
    <location>
        <begin position="295"/>
        <end position="314"/>
    </location>
</feature>
<gene>
    <name evidence="2" type="ORF">PCOR1329_LOCUS42280</name>
</gene>
<name>A0ABN9TTY0_9DINO</name>
<reference evidence="2" key="1">
    <citation type="submission" date="2023-10" db="EMBL/GenBank/DDBJ databases">
        <authorList>
            <person name="Chen Y."/>
            <person name="Shah S."/>
            <person name="Dougan E. K."/>
            <person name="Thang M."/>
            <person name="Chan C."/>
        </authorList>
    </citation>
    <scope>NUCLEOTIDE SEQUENCE [LARGE SCALE GENOMIC DNA]</scope>
</reference>
<evidence type="ECO:0000313" key="2">
    <source>
        <dbReference type="EMBL" id="CAK0849642.1"/>
    </source>
</evidence>
<accession>A0ABN9TTY0</accession>
<protein>
    <submittedName>
        <fullName evidence="2">Uncharacterized protein</fullName>
    </submittedName>
</protein>
<comment type="caution">
    <text evidence="2">The sequence shown here is derived from an EMBL/GenBank/DDBJ whole genome shotgun (WGS) entry which is preliminary data.</text>
</comment>
<evidence type="ECO:0000256" key="1">
    <source>
        <dbReference type="SAM" id="MobiDB-lite"/>
    </source>
</evidence>
<dbReference type="Proteomes" id="UP001189429">
    <property type="component" value="Unassembled WGS sequence"/>
</dbReference>
<proteinExistence type="predicted"/>
<keyword evidence="3" id="KW-1185">Reference proteome</keyword>